<feature type="transmembrane region" description="Helical" evidence="6">
    <location>
        <begin position="109"/>
        <end position="129"/>
    </location>
</feature>
<keyword evidence="3 6" id="KW-0812">Transmembrane</keyword>
<evidence type="ECO:0000256" key="1">
    <source>
        <dbReference type="ARBA" id="ARBA00004141"/>
    </source>
</evidence>
<protein>
    <submittedName>
        <fullName evidence="7">Lysoplasmalogenase</fullName>
    </submittedName>
</protein>
<dbReference type="PANTHER" id="PTHR31885">
    <property type="entry name" value="GH04784P"/>
    <property type="match status" value="1"/>
</dbReference>
<proteinExistence type="inferred from homology"/>
<reference evidence="7 8" key="1">
    <citation type="submission" date="2024-09" db="EMBL/GenBank/DDBJ databases">
        <authorList>
            <consortium name="All-Russian atlas of soil microorganisms"/>
            <consortium name="as a basis for the search for new antimicrobial producers and enzymes with unique properties"/>
            <person name="Sokolova E.A."/>
            <person name="Voronina E.N."/>
        </authorList>
    </citation>
    <scope>NUCLEOTIDE SEQUENCE [LARGE SCALE GENOMIC DNA]</scope>
    <source>
        <strain evidence="7 8">AF-22b-331.1</strain>
    </source>
</reference>
<feature type="transmembrane region" description="Helical" evidence="6">
    <location>
        <begin position="172"/>
        <end position="191"/>
    </location>
</feature>
<evidence type="ECO:0000256" key="3">
    <source>
        <dbReference type="ARBA" id="ARBA00022692"/>
    </source>
</evidence>
<feature type="transmembrane region" description="Helical" evidence="6">
    <location>
        <begin position="81"/>
        <end position="102"/>
    </location>
</feature>
<comment type="similarity">
    <text evidence="2">Belongs to the TMEM86 family.</text>
</comment>
<keyword evidence="8" id="KW-1185">Reference proteome</keyword>
<dbReference type="PANTHER" id="PTHR31885:SF6">
    <property type="entry name" value="GH04784P"/>
    <property type="match status" value="1"/>
</dbReference>
<evidence type="ECO:0000313" key="7">
    <source>
        <dbReference type="EMBL" id="MFG6108423.1"/>
    </source>
</evidence>
<accession>A0ABW7CTZ4</accession>
<evidence type="ECO:0000256" key="2">
    <source>
        <dbReference type="ARBA" id="ARBA00007375"/>
    </source>
</evidence>
<keyword evidence="4 6" id="KW-1133">Transmembrane helix</keyword>
<evidence type="ECO:0000256" key="5">
    <source>
        <dbReference type="ARBA" id="ARBA00023136"/>
    </source>
</evidence>
<dbReference type="InterPro" id="IPR012506">
    <property type="entry name" value="TMEM86B-like"/>
</dbReference>
<organism evidence="7 8">
    <name type="scientific">Stenotrophomonas nematodicola</name>
    <dbReference type="NCBI Taxonomy" id="2656746"/>
    <lineage>
        <taxon>Bacteria</taxon>
        <taxon>Pseudomonadati</taxon>
        <taxon>Pseudomonadota</taxon>
        <taxon>Gammaproteobacteria</taxon>
        <taxon>Lysobacterales</taxon>
        <taxon>Lysobacteraceae</taxon>
        <taxon>Stenotrophomonas</taxon>
    </lineage>
</organism>
<feature type="transmembrane region" description="Helical" evidence="6">
    <location>
        <begin position="57"/>
        <end position="75"/>
    </location>
</feature>
<comment type="caution">
    <text evidence="7">The sequence shown here is derived from an EMBL/GenBank/DDBJ whole genome shotgun (WGS) entry which is preliminary data.</text>
</comment>
<dbReference type="Pfam" id="PF07947">
    <property type="entry name" value="YhhN"/>
    <property type="match status" value="1"/>
</dbReference>
<feature type="transmembrane region" description="Helical" evidence="6">
    <location>
        <begin position="197"/>
        <end position="216"/>
    </location>
</feature>
<evidence type="ECO:0000313" key="8">
    <source>
        <dbReference type="Proteomes" id="UP001605261"/>
    </source>
</evidence>
<dbReference type="EMBL" id="JBHGCJ010000002">
    <property type="protein sequence ID" value="MFG6108423.1"/>
    <property type="molecule type" value="Genomic_DNA"/>
</dbReference>
<evidence type="ECO:0000256" key="6">
    <source>
        <dbReference type="SAM" id="Phobius"/>
    </source>
</evidence>
<feature type="transmembrane region" description="Helical" evidence="6">
    <location>
        <begin position="32"/>
        <end position="50"/>
    </location>
</feature>
<gene>
    <name evidence="7" type="ORF">ACEU0G_002363</name>
</gene>
<keyword evidence="5 6" id="KW-0472">Membrane</keyword>
<feature type="transmembrane region" description="Helical" evidence="6">
    <location>
        <begin position="141"/>
        <end position="160"/>
    </location>
</feature>
<evidence type="ECO:0000256" key="4">
    <source>
        <dbReference type="ARBA" id="ARBA00022989"/>
    </source>
</evidence>
<sequence length="229" mass="23810">MKSPGRELLIVALAAVAIVGAGLEGDGRWLHWLAKPLTTVLIAAIAWRALPAHDAGYRRAVLAGMALSCIGDIALMLPMDAFVPGLIAFLLAHVCYIVAFRAGVRGGRGLAGAALLLGAFACGNLVALWPHLPGDMRVPVLAYVVVLAVMAILALARHWARPALHGAARSSTAWAAGGAVLFVASDCLLAWDRFGGGLPMASLLVLSTYYAAQYGIARSVDALARPASR</sequence>
<name>A0ABW7CTZ4_9GAMM</name>
<dbReference type="Proteomes" id="UP001605261">
    <property type="component" value="Unassembled WGS sequence"/>
</dbReference>
<dbReference type="RefSeq" id="WP_394161614.1">
    <property type="nucleotide sequence ID" value="NZ_JBHGCJ010000002.1"/>
</dbReference>
<comment type="subcellular location">
    <subcellularLocation>
        <location evidence="1">Membrane</location>
        <topology evidence="1">Multi-pass membrane protein</topology>
    </subcellularLocation>
</comment>